<comment type="caution">
    <text evidence="3">The sequence shown here is derived from an EMBL/GenBank/DDBJ whole genome shotgun (WGS) entry which is preliminary data.</text>
</comment>
<dbReference type="EMBL" id="JAYWIO010000004">
    <property type="protein sequence ID" value="KAK7269270.1"/>
    <property type="molecule type" value="Genomic_DNA"/>
</dbReference>
<accession>A0AAN9F6B5</accession>
<evidence type="ECO:0000256" key="1">
    <source>
        <dbReference type="SAM" id="MobiDB-lite"/>
    </source>
</evidence>
<dbReference type="AlphaFoldDB" id="A0AAN9F6B5"/>
<evidence type="ECO:0000259" key="2">
    <source>
        <dbReference type="Pfam" id="PF03478"/>
    </source>
</evidence>
<feature type="region of interest" description="Disordered" evidence="1">
    <location>
        <begin position="125"/>
        <end position="166"/>
    </location>
</feature>
<feature type="compositionally biased region" description="Acidic residues" evidence="1">
    <location>
        <begin position="141"/>
        <end position="152"/>
    </location>
</feature>
<evidence type="ECO:0000313" key="4">
    <source>
        <dbReference type="Proteomes" id="UP001372338"/>
    </source>
</evidence>
<name>A0AAN9F6B5_CROPI</name>
<organism evidence="3 4">
    <name type="scientific">Crotalaria pallida</name>
    <name type="common">Smooth rattlebox</name>
    <name type="synonym">Crotalaria striata</name>
    <dbReference type="NCBI Taxonomy" id="3830"/>
    <lineage>
        <taxon>Eukaryota</taxon>
        <taxon>Viridiplantae</taxon>
        <taxon>Streptophyta</taxon>
        <taxon>Embryophyta</taxon>
        <taxon>Tracheophyta</taxon>
        <taxon>Spermatophyta</taxon>
        <taxon>Magnoliopsida</taxon>
        <taxon>eudicotyledons</taxon>
        <taxon>Gunneridae</taxon>
        <taxon>Pentapetalae</taxon>
        <taxon>rosids</taxon>
        <taxon>fabids</taxon>
        <taxon>Fabales</taxon>
        <taxon>Fabaceae</taxon>
        <taxon>Papilionoideae</taxon>
        <taxon>50 kb inversion clade</taxon>
        <taxon>genistoids sensu lato</taxon>
        <taxon>core genistoids</taxon>
        <taxon>Crotalarieae</taxon>
        <taxon>Crotalaria</taxon>
    </lineage>
</organism>
<dbReference type="PANTHER" id="PTHR44259:SF114">
    <property type="entry name" value="OS06G0707300 PROTEIN"/>
    <property type="match status" value="1"/>
</dbReference>
<dbReference type="Proteomes" id="UP001372338">
    <property type="component" value="Unassembled WGS sequence"/>
</dbReference>
<sequence>MISGDWAELNPDLLDEIAKFIYCYDDYVQFRAVCKHWNTSLPKIPNHHNPWLVLPLDGDKPKTLLSPLAEQKKIYHMILPEFQTTKLRGSSFGWLIGLGIDGTVRMLNPFNKKHIDLPPLSTFPDVVSYNPDPEQQGHDHDDDDDDTEAEEEYTIRDIGDEENDSYTVSRDHMQMVHVKKVILSSAPPDDDGNNNNNKDFIAIALYGTSYSRLAFCRLGDKKWTDLPKSATVPVPDIECAEYGYEDAIFHDGKIYVINFFAQLFEYDMKATSYMVRLVEAPKPPDLYIPWANHNVEYLIGCPDGGLLMVVRHLKFNMNPDPKAIPYPITSRFSIYKLKKGATQWSRDFNLESCVLVIGFNSSTWMSLGHTSPKGWGNRILYTDNILDPQYSRTVGGHDIGIFNLEDGKFTQLFPNITLLSSPPIWLL</sequence>
<proteinExistence type="predicted"/>
<keyword evidence="4" id="KW-1185">Reference proteome</keyword>
<dbReference type="InterPro" id="IPR005174">
    <property type="entry name" value="KIB1-4_b-propeller"/>
</dbReference>
<feature type="domain" description="KIB1-4 beta-propeller" evidence="2">
    <location>
        <begin position="70"/>
        <end position="403"/>
    </location>
</feature>
<dbReference type="Pfam" id="PF03478">
    <property type="entry name" value="Beta-prop_KIB1-4"/>
    <property type="match status" value="1"/>
</dbReference>
<dbReference type="PANTHER" id="PTHR44259">
    <property type="entry name" value="OS07G0183000 PROTEIN-RELATED"/>
    <property type="match status" value="1"/>
</dbReference>
<gene>
    <name evidence="3" type="ORF">RIF29_21992</name>
</gene>
<protein>
    <recommendedName>
        <fullName evidence="2">KIB1-4 beta-propeller domain-containing protein</fullName>
    </recommendedName>
</protein>
<dbReference type="InterPro" id="IPR050942">
    <property type="entry name" value="F-box_BR-signaling"/>
</dbReference>
<evidence type="ECO:0000313" key="3">
    <source>
        <dbReference type="EMBL" id="KAK7269270.1"/>
    </source>
</evidence>
<reference evidence="3 4" key="1">
    <citation type="submission" date="2024-01" db="EMBL/GenBank/DDBJ databases">
        <title>The genomes of 5 underutilized Papilionoideae crops provide insights into root nodulation and disease resistanc.</title>
        <authorList>
            <person name="Yuan L."/>
        </authorList>
    </citation>
    <scope>NUCLEOTIDE SEQUENCE [LARGE SCALE GENOMIC DNA]</scope>
    <source>
        <strain evidence="3">ZHUSHIDOU_FW_LH</strain>
        <tissue evidence="3">Leaf</tissue>
    </source>
</reference>